<dbReference type="Proteomes" id="UP000036243">
    <property type="component" value="Unassembled WGS sequence"/>
</dbReference>
<reference evidence="1 2" key="1">
    <citation type="submission" date="2015-02" db="EMBL/GenBank/DDBJ databases">
        <title>Evolution of B. cereus sensu lato: Distribution, horizontal transfer and duplication of chromosomal virulence genes.</title>
        <authorList>
            <person name="Boehm M.-E."/>
            <person name="Huptas C."/>
            <person name="Krey V.M."/>
            <person name="Scherer S."/>
        </authorList>
    </citation>
    <scope>NUCLEOTIDE SEQUENCE [LARGE SCALE GENOMIC DNA]</scope>
    <source>
        <strain evidence="1 2">#17</strain>
    </source>
</reference>
<accession>A0A9X0KID7</accession>
<evidence type="ECO:0000313" key="1">
    <source>
        <dbReference type="EMBL" id="KMP22579.1"/>
    </source>
</evidence>
<evidence type="ECO:0000313" key="2">
    <source>
        <dbReference type="Proteomes" id="UP000036243"/>
    </source>
</evidence>
<comment type="caution">
    <text evidence="1">The sequence shown here is derived from an EMBL/GenBank/DDBJ whole genome shotgun (WGS) entry which is preliminary data.</text>
</comment>
<dbReference type="EMBL" id="JYFW01000006">
    <property type="protein sequence ID" value="KMP22579.1"/>
    <property type="molecule type" value="Genomic_DNA"/>
</dbReference>
<dbReference type="AlphaFoldDB" id="A0A9X0KID7"/>
<name>A0A9X0KID7_BACCE</name>
<dbReference type="NCBIfam" id="NF041643">
    <property type="entry name" value="EAxFAS_anti"/>
    <property type="match status" value="1"/>
</dbReference>
<organism evidence="1 2">
    <name type="scientific">Bacillus cereus</name>
    <dbReference type="NCBI Taxonomy" id="1396"/>
    <lineage>
        <taxon>Bacteria</taxon>
        <taxon>Bacillati</taxon>
        <taxon>Bacillota</taxon>
        <taxon>Bacilli</taxon>
        <taxon>Bacillales</taxon>
        <taxon>Bacillaceae</taxon>
        <taxon>Bacillus</taxon>
        <taxon>Bacillus cereus group</taxon>
    </lineage>
</organism>
<protein>
    <submittedName>
        <fullName evidence="1">Uncharacterized protein</fullName>
    </submittedName>
</protein>
<proteinExistence type="predicted"/>
<gene>
    <name evidence="1" type="ORF">TQ94_00515</name>
</gene>
<sequence>MNYFKKSGSGSLRMRGGWSFRRRGVLCLAGRSEATEHSSHWNWIIKKVQVARLEQEGVGSPDEEALFASKEGVKRPTVLATGTGL</sequence>